<dbReference type="GO" id="GO:0003700">
    <property type="term" value="F:DNA-binding transcription factor activity"/>
    <property type="evidence" value="ECO:0007669"/>
    <property type="project" value="InterPro"/>
</dbReference>
<dbReference type="InterPro" id="IPR018060">
    <property type="entry name" value="HTH_AraC"/>
</dbReference>
<dbReference type="GO" id="GO:0043565">
    <property type="term" value="F:sequence-specific DNA binding"/>
    <property type="evidence" value="ECO:0007669"/>
    <property type="project" value="InterPro"/>
</dbReference>
<dbReference type="OrthoDB" id="2559672at2"/>
<dbReference type="SMART" id="SM00342">
    <property type="entry name" value="HTH_ARAC"/>
    <property type="match status" value="1"/>
</dbReference>
<dbReference type="InterPro" id="IPR050204">
    <property type="entry name" value="AraC_XylS_family_regulators"/>
</dbReference>
<evidence type="ECO:0000256" key="1">
    <source>
        <dbReference type="ARBA" id="ARBA00023015"/>
    </source>
</evidence>
<keyword evidence="2" id="KW-0238">DNA-binding</keyword>
<dbReference type="PROSITE" id="PS01124">
    <property type="entry name" value="HTH_ARAC_FAMILY_2"/>
    <property type="match status" value="1"/>
</dbReference>
<dbReference type="InterPro" id="IPR046532">
    <property type="entry name" value="DUF6597"/>
</dbReference>
<organism evidence="5 6">
    <name type="scientific">Actinomadura darangshiensis</name>
    <dbReference type="NCBI Taxonomy" id="705336"/>
    <lineage>
        <taxon>Bacteria</taxon>
        <taxon>Bacillati</taxon>
        <taxon>Actinomycetota</taxon>
        <taxon>Actinomycetes</taxon>
        <taxon>Streptosporangiales</taxon>
        <taxon>Thermomonosporaceae</taxon>
        <taxon>Actinomadura</taxon>
    </lineage>
</organism>
<feature type="domain" description="HTH araC/xylS-type" evidence="4">
    <location>
        <begin position="165"/>
        <end position="247"/>
    </location>
</feature>
<reference evidence="5 6" key="1">
    <citation type="submission" date="2019-03" db="EMBL/GenBank/DDBJ databases">
        <title>Draft genome sequences of novel Actinobacteria.</title>
        <authorList>
            <person name="Sahin N."/>
            <person name="Ay H."/>
            <person name="Saygin H."/>
        </authorList>
    </citation>
    <scope>NUCLEOTIDE SEQUENCE [LARGE SCALE GENOMIC DNA]</scope>
    <source>
        <strain evidence="5 6">DSM 45941</strain>
    </source>
</reference>
<evidence type="ECO:0000313" key="6">
    <source>
        <dbReference type="Proteomes" id="UP000295578"/>
    </source>
</evidence>
<dbReference type="Proteomes" id="UP000295578">
    <property type="component" value="Unassembled WGS sequence"/>
</dbReference>
<evidence type="ECO:0000256" key="2">
    <source>
        <dbReference type="ARBA" id="ARBA00023125"/>
    </source>
</evidence>
<evidence type="ECO:0000256" key="3">
    <source>
        <dbReference type="ARBA" id="ARBA00023163"/>
    </source>
</evidence>
<evidence type="ECO:0000259" key="4">
    <source>
        <dbReference type="PROSITE" id="PS01124"/>
    </source>
</evidence>
<dbReference type="Pfam" id="PF12833">
    <property type="entry name" value="HTH_18"/>
    <property type="match status" value="1"/>
</dbReference>
<accession>A0A4R5BXU1</accession>
<gene>
    <name evidence="5" type="ORF">E1293_02650</name>
</gene>
<sequence length="282" mass="29810">MAGESSYVERAPVGALGPLASSVWIQQVGDRGLAQRHVPNGGAEMWCVLGESPRLLGPLTTSVYHDIPAGGTVVGIRLRPGVLGGLVGMPADELVDQNVAGSDIWKELSRLTDVLGDAATPQAALAFLQSFVARSAGEPDPLVNEAVARLMPGSVRGTAALPALLSISERQLRRRCRDAVGVGPKELHRVLRFQGFIARVQASVDQPEAAEVDLARWAVESGYHDQAHLSRECRRLAGAPPGALLAQYGAACACGHDHAASYLPMLRRGDGRFVQEGRPVPA</sequence>
<dbReference type="PANTHER" id="PTHR46796">
    <property type="entry name" value="HTH-TYPE TRANSCRIPTIONAL ACTIVATOR RHAS-RELATED"/>
    <property type="match status" value="1"/>
</dbReference>
<proteinExistence type="predicted"/>
<protein>
    <submittedName>
        <fullName evidence="5">AraC family transcriptional regulator</fullName>
    </submittedName>
</protein>
<dbReference type="EMBL" id="SMKY01000006">
    <property type="protein sequence ID" value="TDD91085.1"/>
    <property type="molecule type" value="Genomic_DNA"/>
</dbReference>
<keyword evidence="3" id="KW-0804">Transcription</keyword>
<name>A0A4R5BXU1_9ACTN</name>
<dbReference type="AlphaFoldDB" id="A0A4R5BXU1"/>
<keyword evidence="6" id="KW-1185">Reference proteome</keyword>
<evidence type="ECO:0000313" key="5">
    <source>
        <dbReference type="EMBL" id="TDD91085.1"/>
    </source>
</evidence>
<dbReference type="PANTHER" id="PTHR46796:SF15">
    <property type="entry name" value="BLL1074 PROTEIN"/>
    <property type="match status" value="1"/>
</dbReference>
<comment type="caution">
    <text evidence="5">The sequence shown here is derived from an EMBL/GenBank/DDBJ whole genome shotgun (WGS) entry which is preliminary data.</text>
</comment>
<dbReference type="Pfam" id="PF20240">
    <property type="entry name" value="DUF6597"/>
    <property type="match status" value="1"/>
</dbReference>
<keyword evidence="1" id="KW-0805">Transcription regulation</keyword>
<dbReference type="Gene3D" id="1.10.10.60">
    <property type="entry name" value="Homeodomain-like"/>
    <property type="match status" value="1"/>
</dbReference>